<dbReference type="Proteomes" id="UP001530377">
    <property type="component" value="Unassembled WGS sequence"/>
</dbReference>
<dbReference type="EMBL" id="JALLPB020000895">
    <property type="protein sequence ID" value="KAL3806084.1"/>
    <property type="molecule type" value="Genomic_DNA"/>
</dbReference>
<name>A0ABD3R1K7_9STRA</name>
<sequence>MGIVHIPRTAAAIIRGTAKRHLSPLSHKEKSLVGIGLNNPPHVYTSRAGIFDVDIMSHMNNASYLSHAELARWEWTAFGGLLAGSVRDKAAFIVTAATVRFRREIAPFKKFDIETRFCGIDDRNCWVYQTFHNHGNDRERGKILAQILLQAVIMKEGKVINPRCYLQSIMHTEDDFYDMNATETIFDEKIDRFTHLEEVLRRSAALQDERVAK</sequence>
<organism evidence="1 2">
    <name type="scientific">Cyclostephanos tholiformis</name>
    <dbReference type="NCBI Taxonomy" id="382380"/>
    <lineage>
        <taxon>Eukaryota</taxon>
        <taxon>Sar</taxon>
        <taxon>Stramenopiles</taxon>
        <taxon>Ochrophyta</taxon>
        <taxon>Bacillariophyta</taxon>
        <taxon>Coscinodiscophyceae</taxon>
        <taxon>Thalassiosirophycidae</taxon>
        <taxon>Stephanodiscales</taxon>
        <taxon>Stephanodiscaceae</taxon>
        <taxon>Cyclostephanos</taxon>
    </lineage>
</organism>
<dbReference type="Pfam" id="PF13279">
    <property type="entry name" value="4HBT_2"/>
    <property type="match status" value="1"/>
</dbReference>
<evidence type="ECO:0000313" key="1">
    <source>
        <dbReference type="EMBL" id="KAL3806084.1"/>
    </source>
</evidence>
<proteinExistence type="predicted"/>
<accession>A0ABD3R1K7</accession>
<protein>
    <submittedName>
        <fullName evidence="1">Uncharacterized protein</fullName>
    </submittedName>
</protein>
<gene>
    <name evidence="1" type="ORF">ACHAXA_006990</name>
</gene>
<dbReference type="AlphaFoldDB" id="A0ABD3R1K7"/>
<reference evidence="1 2" key="1">
    <citation type="submission" date="2024-10" db="EMBL/GenBank/DDBJ databases">
        <title>Updated reference genomes for cyclostephanoid diatoms.</title>
        <authorList>
            <person name="Roberts W.R."/>
            <person name="Alverson A.J."/>
        </authorList>
    </citation>
    <scope>NUCLEOTIDE SEQUENCE [LARGE SCALE GENOMIC DNA]</scope>
    <source>
        <strain evidence="1 2">AJA228-03</strain>
    </source>
</reference>
<dbReference type="PANTHER" id="PTHR12475:SF4">
    <property type="entry name" value="PROTEIN THEM6"/>
    <property type="match status" value="1"/>
</dbReference>
<keyword evidence="2" id="KW-1185">Reference proteome</keyword>
<dbReference type="SUPFAM" id="SSF54637">
    <property type="entry name" value="Thioesterase/thiol ester dehydrase-isomerase"/>
    <property type="match status" value="1"/>
</dbReference>
<dbReference type="InterPro" id="IPR029069">
    <property type="entry name" value="HotDog_dom_sf"/>
</dbReference>
<comment type="caution">
    <text evidence="1">The sequence shown here is derived from an EMBL/GenBank/DDBJ whole genome shotgun (WGS) entry which is preliminary data.</text>
</comment>
<dbReference type="CDD" id="cd00586">
    <property type="entry name" value="4HBT"/>
    <property type="match status" value="1"/>
</dbReference>
<dbReference type="InterPro" id="IPR051490">
    <property type="entry name" value="THEM6_lcsJ_thioesterase"/>
</dbReference>
<dbReference type="PANTHER" id="PTHR12475">
    <property type="match status" value="1"/>
</dbReference>
<dbReference type="Gene3D" id="3.10.129.10">
    <property type="entry name" value="Hotdog Thioesterase"/>
    <property type="match status" value="1"/>
</dbReference>
<evidence type="ECO:0000313" key="2">
    <source>
        <dbReference type="Proteomes" id="UP001530377"/>
    </source>
</evidence>